<evidence type="ECO:0000259" key="1">
    <source>
        <dbReference type="Pfam" id="PF00881"/>
    </source>
</evidence>
<sequence>ERLPLLFPHGDARSWFTSSPQLAEETAFRNSSMQAAYLIVACRALGLDTGPMSGFDRQYVDDAFFAGSTLKSNLLINIGYGDSSKLYARLPRLSFEEACGLL</sequence>
<feature type="domain" description="Nitroreductase" evidence="1">
    <location>
        <begin position="9"/>
        <end position="80"/>
    </location>
</feature>
<dbReference type="InterPro" id="IPR029479">
    <property type="entry name" value="Nitroreductase"/>
</dbReference>
<feature type="non-terminal residue" evidence="2">
    <location>
        <position position="1"/>
    </location>
</feature>
<proteinExistence type="predicted"/>
<dbReference type="Gene3D" id="3.40.109.10">
    <property type="entry name" value="NADH Oxidase"/>
    <property type="match status" value="1"/>
</dbReference>
<accession>A0A3L9H667</accession>
<dbReference type="SUPFAM" id="SSF55469">
    <property type="entry name" value="FMN-dependent nitroreductase-like"/>
    <property type="match status" value="1"/>
</dbReference>
<dbReference type="Proteomes" id="UP000281340">
    <property type="component" value="Unassembled WGS sequence"/>
</dbReference>
<evidence type="ECO:0000313" key="3">
    <source>
        <dbReference type="Proteomes" id="UP000281340"/>
    </source>
</evidence>
<gene>
    <name evidence="2" type="ORF">EAI46_32490</name>
</gene>
<dbReference type="PANTHER" id="PTHR43543:SF1">
    <property type="entry name" value="MALONIC SEMIALDEHYDE REDUCTASE RUTE-RELATED"/>
    <property type="match status" value="1"/>
</dbReference>
<name>A0A3L9H667_ECOLX</name>
<dbReference type="InterPro" id="IPR050461">
    <property type="entry name" value="Nitroreductase_HadB/RutE"/>
</dbReference>
<dbReference type="PANTHER" id="PTHR43543">
    <property type="entry name" value="MALONIC SEMIALDEHYDE REDUCTASE RUTE-RELATED"/>
    <property type="match status" value="1"/>
</dbReference>
<evidence type="ECO:0000313" key="2">
    <source>
        <dbReference type="EMBL" id="RLY44794.1"/>
    </source>
</evidence>
<dbReference type="GO" id="GO:0016491">
    <property type="term" value="F:oxidoreductase activity"/>
    <property type="evidence" value="ECO:0007669"/>
    <property type="project" value="InterPro"/>
</dbReference>
<dbReference type="EMBL" id="RDDM01001082">
    <property type="protein sequence ID" value="RLY44794.1"/>
    <property type="molecule type" value="Genomic_DNA"/>
</dbReference>
<organism evidence="2 3">
    <name type="scientific">Escherichia coli</name>
    <dbReference type="NCBI Taxonomy" id="562"/>
    <lineage>
        <taxon>Bacteria</taxon>
        <taxon>Pseudomonadati</taxon>
        <taxon>Pseudomonadota</taxon>
        <taxon>Gammaproteobacteria</taxon>
        <taxon>Enterobacterales</taxon>
        <taxon>Enterobacteriaceae</taxon>
        <taxon>Escherichia</taxon>
    </lineage>
</organism>
<protein>
    <submittedName>
        <fullName evidence="2">Malonic semialdehyde reductase</fullName>
    </submittedName>
</protein>
<dbReference type="NCBIfam" id="NF003768">
    <property type="entry name" value="PRK05365.1"/>
    <property type="match status" value="1"/>
</dbReference>
<comment type="caution">
    <text evidence="2">The sequence shown here is derived from an EMBL/GenBank/DDBJ whole genome shotgun (WGS) entry which is preliminary data.</text>
</comment>
<reference evidence="2 3" key="1">
    <citation type="submission" date="2018-10" db="EMBL/GenBank/DDBJ databases">
        <title>Comparison of Escherichia coli isolates recovered from retail chicken and from chicken fecal samples by antimicrobial susceptibility test and whole genome sequencing.</title>
        <authorList>
            <person name="Tang B."/>
            <person name="Ma Y."/>
            <person name="He X."/>
            <person name="Cao L."/>
            <person name="Xia X."/>
            <person name="Yang H."/>
        </authorList>
    </citation>
    <scope>NUCLEOTIDE SEQUENCE [LARGE SCALE GENOMIC DNA]</scope>
    <source>
        <strain evidence="2 3">CMJH98b</strain>
    </source>
</reference>
<dbReference type="AlphaFoldDB" id="A0A3L9H667"/>
<dbReference type="InterPro" id="IPR000415">
    <property type="entry name" value="Nitroreductase-like"/>
</dbReference>
<dbReference type="Pfam" id="PF00881">
    <property type="entry name" value="Nitroreductase"/>
    <property type="match status" value="1"/>
</dbReference>